<dbReference type="InterPro" id="IPR050388">
    <property type="entry name" value="ABC_Ni/Peptide_Import"/>
</dbReference>
<feature type="domain" description="ABC transporter" evidence="10">
    <location>
        <begin position="21"/>
        <end position="272"/>
    </location>
</feature>
<evidence type="ECO:0000313" key="11">
    <source>
        <dbReference type="EMBL" id="MFC5662381.1"/>
    </source>
</evidence>
<dbReference type="InterPro" id="IPR013563">
    <property type="entry name" value="Oligopep_ABC_C"/>
</dbReference>
<proteinExistence type="inferred from homology"/>
<dbReference type="Proteomes" id="UP001595975">
    <property type="component" value="Unassembled WGS sequence"/>
</dbReference>
<keyword evidence="8" id="KW-1278">Translocase</keyword>
<dbReference type="InterPro" id="IPR017871">
    <property type="entry name" value="ABC_transporter-like_CS"/>
</dbReference>
<evidence type="ECO:0000256" key="8">
    <source>
        <dbReference type="ARBA" id="ARBA00022967"/>
    </source>
</evidence>
<dbReference type="PROSITE" id="PS00211">
    <property type="entry name" value="ABC_TRANSPORTER_1"/>
    <property type="match status" value="1"/>
</dbReference>
<dbReference type="NCBIfam" id="TIGR01727">
    <property type="entry name" value="oligo_HPY"/>
    <property type="match status" value="1"/>
</dbReference>
<evidence type="ECO:0000256" key="5">
    <source>
        <dbReference type="ARBA" id="ARBA00022519"/>
    </source>
</evidence>
<keyword evidence="6" id="KW-0547">Nucleotide-binding</keyword>
<keyword evidence="12" id="KW-1185">Reference proteome</keyword>
<dbReference type="PANTHER" id="PTHR43297:SF14">
    <property type="entry name" value="ATPASE AAA-TYPE CORE DOMAIN-CONTAINING PROTEIN"/>
    <property type="match status" value="1"/>
</dbReference>
<evidence type="ECO:0000256" key="1">
    <source>
        <dbReference type="ARBA" id="ARBA00004202"/>
    </source>
</evidence>
<comment type="caution">
    <text evidence="11">The sequence shown here is derived from an EMBL/GenBank/DDBJ whole genome shotgun (WGS) entry which is preliminary data.</text>
</comment>
<sequence length="349" mass="38265">MTTVIEKNQKSGRLEVGTPLLEVKDLHVEFHTRDGVAKAVNGVNYSVAAGETLAVLGESGSGKSVTAQTIMGILDMPPGKISQGQILFRGQDMLTMKEEDRRQIRGQKIAMIFQDALSSLNPVMTVGAQLGEMFRVHRGASKKEAREKAIELMERVRIPAARQRVGDYPHQFSGGMRQRIMIAMALSMEPDLIIADEPTTALDVTVQAQVMDLLAELQAEYNMGLILITHDLGVVADVADKIAVMYAGRIVETAPVHELYANPAHPYTKGLLRSIPRLDQKGQELYAIKGLPPNLLKVPAGCAFNPRCDVATDLCRSEIPTLHQVTDKDGKELTGRRSACHLWKETLHG</sequence>
<keyword evidence="4" id="KW-1003">Cell membrane</keyword>
<reference evidence="12" key="1">
    <citation type="journal article" date="2019" name="Int. J. Syst. Evol. Microbiol.">
        <title>The Global Catalogue of Microorganisms (GCM) 10K type strain sequencing project: providing services to taxonomists for standard genome sequencing and annotation.</title>
        <authorList>
            <consortium name="The Broad Institute Genomics Platform"/>
            <consortium name="The Broad Institute Genome Sequencing Center for Infectious Disease"/>
            <person name="Wu L."/>
            <person name="Ma J."/>
        </authorList>
    </citation>
    <scope>NUCLEOTIDE SEQUENCE [LARGE SCALE GENOMIC DNA]</scope>
    <source>
        <strain evidence="12">CGMCC 4.1437</strain>
    </source>
</reference>
<protein>
    <submittedName>
        <fullName evidence="11">ABC transporter ATP-binding protein</fullName>
    </submittedName>
</protein>
<dbReference type="RefSeq" id="WP_380223995.1">
    <property type="nucleotide sequence ID" value="NZ_JBHSOF010000004.1"/>
</dbReference>
<dbReference type="Pfam" id="PF00005">
    <property type="entry name" value="ABC_tran"/>
    <property type="match status" value="1"/>
</dbReference>
<dbReference type="EMBL" id="JBHSOF010000004">
    <property type="protein sequence ID" value="MFC5662381.1"/>
    <property type="molecule type" value="Genomic_DNA"/>
</dbReference>
<keyword evidence="3" id="KW-0813">Transport</keyword>
<gene>
    <name evidence="11" type="ORF">ACFP3U_05230</name>
</gene>
<dbReference type="SUPFAM" id="SSF52540">
    <property type="entry name" value="P-loop containing nucleoside triphosphate hydrolases"/>
    <property type="match status" value="1"/>
</dbReference>
<evidence type="ECO:0000313" key="12">
    <source>
        <dbReference type="Proteomes" id="UP001595975"/>
    </source>
</evidence>
<accession>A0ABW0WZT2</accession>
<evidence type="ECO:0000256" key="7">
    <source>
        <dbReference type="ARBA" id="ARBA00022840"/>
    </source>
</evidence>
<dbReference type="GO" id="GO:0005524">
    <property type="term" value="F:ATP binding"/>
    <property type="evidence" value="ECO:0007669"/>
    <property type="project" value="UniProtKB-KW"/>
</dbReference>
<dbReference type="SMART" id="SM00382">
    <property type="entry name" value="AAA"/>
    <property type="match status" value="1"/>
</dbReference>
<evidence type="ECO:0000256" key="3">
    <source>
        <dbReference type="ARBA" id="ARBA00022448"/>
    </source>
</evidence>
<keyword evidence="9" id="KW-0472">Membrane</keyword>
<dbReference type="InterPro" id="IPR027417">
    <property type="entry name" value="P-loop_NTPase"/>
</dbReference>
<dbReference type="PANTHER" id="PTHR43297">
    <property type="entry name" value="OLIGOPEPTIDE TRANSPORT ATP-BINDING PROTEIN APPD"/>
    <property type="match status" value="1"/>
</dbReference>
<comment type="subcellular location">
    <subcellularLocation>
        <location evidence="1">Cell membrane</location>
        <topology evidence="1">Peripheral membrane protein</topology>
    </subcellularLocation>
</comment>
<evidence type="ECO:0000256" key="2">
    <source>
        <dbReference type="ARBA" id="ARBA00005417"/>
    </source>
</evidence>
<evidence type="ECO:0000256" key="6">
    <source>
        <dbReference type="ARBA" id="ARBA00022741"/>
    </source>
</evidence>
<evidence type="ECO:0000256" key="4">
    <source>
        <dbReference type="ARBA" id="ARBA00022475"/>
    </source>
</evidence>
<keyword evidence="7 11" id="KW-0067">ATP-binding</keyword>
<comment type="similarity">
    <text evidence="2">Belongs to the ABC transporter superfamily.</text>
</comment>
<evidence type="ECO:0000256" key="9">
    <source>
        <dbReference type="ARBA" id="ARBA00023136"/>
    </source>
</evidence>
<dbReference type="Pfam" id="PF08352">
    <property type="entry name" value="oligo_HPY"/>
    <property type="match status" value="1"/>
</dbReference>
<dbReference type="InterPro" id="IPR003439">
    <property type="entry name" value="ABC_transporter-like_ATP-bd"/>
</dbReference>
<dbReference type="PROSITE" id="PS50893">
    <property type="entry name" value="ABC_TRANSPORTER_2"/>
    <property type="match status" value="1"/>
</dbReference>
<evidence type="ECO:0000259" key="10">
    <source>
        <dbReference type="PROSITE" id="PS50893"/>
    </source>
</evidence>
<dbReference type="Gene3D" id="3.40.50.300">
    <property type="entry name" value="P-loop containing nucleotide triphosphate hydrolases"/>
    <property type="match status" value="1"/>
</dbReference>
<organism evidence="11 12">
    <name type="scientific">Kitasatospora misakiensis</name>
    <dbReference type="NCBI Taxonomy" id="67330"/>
    <lineage>
        <taxon>Bacteria</taxon>
        <taxon>Bacillati</taxon>
        <taxon>Actinomycetota</taxon>
        <taxon>Actinomycetes</taxon>
        <taxon>Kitasatosporales</taxon>
        <taxon>Streptomycetaceae</taxon>
        <taxon>Kitasatospora</taxon>
    </lineage>
</organism>
<dbReference type="CDD" id="cd03257">
    <property type="entry name" value="ABC_NikE_OppD_transporters"/>
    <property type="match status" value="1"/>
</dbReference>
<dbReference type="InterPro" id="IPR003593">
    <property type="entry name" value="AAA+_ATPase"/>
</dbReference>
<name>A0ABW0WZT2_9ACTN</name>
<keyword evidence="5" id="KW-0997">Cell inner membrane</keyword>